<name>A0AA51ZV14_9BACT</name>
<dbReference type="EMBL" id="CP129968">
    <property type="protein sequence ID" value="WNB17007.1"/>
    <property type="molecule type" value="Genomic_DNA"/>
</dbReference>
<reference evidence="2" key="1">
    <citation type="submission" date="2023-08" db="EMBL/GenBank/DDBJ databases">
        <title>Comparative genomics and taxonomic characterization of three novel marine species of genus Marivirga.</title>
        <authorList>
            <person name="Muhammad N."/>
            <person name="Kim S.-G."/>
        </authorList>
    </citation>
    <scope>NUCLEOTIDE SEQUENCE</scope>
    <source>
        <strain evidence="2">BKB1-2</strain>
    </source>
</reference>
<dbReference type="RefSeq" id="WP_322346138.1">
    <property type="nucleotide sequence ID" value="NZ_CP129968.2"/>
</dbReference>
<evidence type="ECO:0000313" key="2">
    <source>
        <dbReference type="EMBL" id="WNB17007.1"/>
    </source>
</evidence>
<dbReference type="Proteomes" id="UP001232019">
    <property type="component" value="Chromosome"/>
</dbReference>
<dbReference type="PROSITE" id="PS50994">
    <property type="entry name" value="INTEGRASE"/>
    <property type="match status" value="1"/>
</dbReference>
<accession>A0AA51ZV14</accession>
<evidence type="ECO:0000259" key="1">
    <source>
        <dbReference type="PROSITE" id="PS50994"/>
    </source>
</evidence>
<protein>
    <recommendedName>
        <fullName evidence="1">Integrase catalytic domain-containing protein</fullName>
    </recommendedName>
</protein>
<dbReference type="GO" id="GO:0003676">
    <property type="term" value="F:nucleic acid binding"/>
    <property type="evidence" value="ECO:0007669"/>
    <property type="project" value="InterPro"/>
</dbReference>
<dbReference type="Gene3D" id="3.30.420.10">
    <property type="entry name" value="Ribonuclease H-like superfamily/Ribonuclease H"/>
    <property type="match status" value="1"/>
</dbReference>
<dbReference type="InterPro" id="IPR036397">
    <property type="entry name" value="RNaseH_sf"/>
</dbReference>
<dbReference type="SUPFAM" id="SSF53098">
    <property type="entry name" value="Ribonuclease H-like"/>
    <property type="match status" value="1"/>
</dbReference>
<dbReference type="KEGG" id="marp:QYS47_32565"/>
<gene>
    <name evidence="2" type="ORF">QYS47_32565</name>
</gene>
<dbReference type="InterPro" id="IPR001584">
    <property type="entry name" value="Integrase_cat-core"/>
</dbReference>
<dbReference type="InterPro" id="IPR012337">
    <property type="entry name" value="RNaseH-like_sf"/>
</dbReference>
<dbReference type="AlphaFoldDB" id="A0AA51ZV14"/>
<proteinExistence type="predicted"/>
<organism evidence="2">
    <name type="scientific">Marivirga arenosa</name>
    <dbReference type="NCBI Taxonomy" id="3059076"/>
    <lineage>
        <taxon>Bacteria</taxon>
        <taxon>Pseudomonadati</taxon>
        <taxon>Bacteroidota</taxon>
        <taxon>Cytophagia</taxon>
        <taxon>Cytophagales</taxon>
        <taxon>Marivirgaceae</taxon>
        <taxon>Marivirga</taxon>
    </lineage>
</organism>
<sequence length="417" mass="48177">MKRSYHSDVIISFQLGVLQPEILQQIPSSTLHNWKHRNLAKLVGTKQCLINEQHIRMVKDFLKHKQALRLAKAAYLAFKILKIFTHASNAFRKWGKNNKKFLVEKIQHLTCYIPLNKALKLFDISSQAYHRWKNQVNCDNSLMRLCHKTHPFQLCSDEVANIKKYLSDKSLLHWPLVSIYYQMLRQSAGYMSLATFYKYSRCMLDKGMVPLRRKGQKKKYTPIKATDPWQILHMDITLLKTSGNQRLYLYILQDNFSRAILSWTLSTEYGAAIALNNLKKGLGNKQNLKENTLVICDDGSENKGIVKTYLEKQPLMQQAVAQKDIIQSNSMVEALNKRLKYHFIFRHTLNDEADALQVIGNAVNDYHQQPLRVLHGLTAMEVLKGNIPDKTLFSDKIKEAAMKRPQINKQNACTACS</sequence>
<dbReference type="GO" id="GO:0015074">
    <property type="term" value="P:DNA integration"/>
    <property type="evidence" value="ECO:0007669"/>
    <property type="project" value="InterPro"/>
</dbReference>
<feature type="domain" description="Integrase catalytic" evidence="1">
    <location>
        <begin position="224"/>
        <end position="387"/>
    </location>
</feature>